<dbReference type="PANTHER" id="PTHR12223:SF45">
    <property type="entry name" value="RE50040P"/>
    <property type="match status" value="1"/>
</dbReference>
<proteinExistence type="predicted"/>
<evidence type="ECO:0000259" key="8">
    <source>
        <dbReference type="PROSITE" id="PS51328"/>
    </source>
</evidence>
<dbReference type="GO" id="GO:0000139">
    <property type="term" value="C:Golgi membrane"/>
    <property type="evidence" value="ECO:0007669"/>
    <property type="project" value="TreeGrafter"/>
</dbReference>
<dbReference type="PROSITE" id="PS51328">
    <property type="entry name" value="L_LECTIN_LIKE"/>
    <property type="match status" value="1"/>
</dbReference>
<dbReference type="Proteomes" id="UP000094385">
    <property type="component" value="Unassembled WGS sequence"/>
</dbReference>
<accession>A0A1E3Q0D2</accession>
<dbReference type="InterPro" id="IPR013320">
    <property type="entry name" value="ConA-like_dom_sf"/>
</dbReference>
<dbReference type="InterPro" id="IPR005052">
    <property type="entry name" value="Lectin_leg"/>
</dbReference>
<evidence type="ECO:0000313" key="9">
    <source>
        <dbReference type="EMBL" id="ODQ71149.1"/>
    </source>
</evidence>
<keyword evidence="2 6" id="KW-0812">Transmembrane</keyword>
<keyword evidence="3 7" id="KW-0732">Signal</keyword>
<feature type="chain" id="PRO_5009134029" description="L-type lectin-like domain-containing protein" evidence="7">
    <location>
        <begin position="25"/>
        <end position="324"/>
    </location>
</feature>
<keyword evidence="10" id="KW-1185">Reference proteome</keyword>
<evidence type="ECO:0000256" key="4">
    <source>
        <dbReference type="ARBA" id="ARBA00022989"/>
    </source>
</evidence>
<dbReference type="GO" id="GO:0030134">
    <property type="term" value="C:COPII-coated ER to Golgi transport vesicle"/>
    <property type="evidence" value="ECO:0007669"/>
    <property type="project" value="TreeGrafter"/>
</dbReference>
<dbReference type="EMBL" id="KV454298">
    <property type="protein sequence ID" value="ODQ71149.1"/>
    <property type="molecule type" value="Genomic_DNA"/>
</dbReference>
<feature type="domain" description="L-type lectin-like" evidence="8">
    <location>
        <begin position="34"/>
        <end position="257"/>
    </location>
</feature>
<dbReference type="FunFam" id="2.60.120.200:FF:000095">
    <property type="entry name" value="Lectin family integral membrane protein"/>
    <property type="match status" value="1"/>
</dbReference>
<organism evidence="9 10">
    <name type="scientific">Lipomyces starkeyi NRRL Y-11557</name>
    <dbReference type="NCBI Taxonomy" id="675824"/>
    <lineage>
        <taxon>Eukaryota</taxon>
        <taxon>Fungi</taxon>
        <taxon>Dikarya</taxon>
        <taxon>Ascomycota</taxon>
        <taxon>Saccharomycotina</taxon>
        <taxon>Lipomycetes</taxon>
        <taxon>Lipomycetales</taxon>
        <taxon>Lipomycetaceae</taxon>
        <taxon>Lipomyces</taxon>
    </lineage>
</organism>
<evidence type="ECO:0000256" key="5">
    <source>
        <dbReference type="ARBA" id="ARBA00023136"/>
    </source>
</evidence>
<gene>
    <name evidence="9" type="ORF">LIPSTDRAFT_148432</name>
</gene>
<protein>
    <recommendedName>
        <fullName evidence="8">L-type lectin-like domain-containing protein</fullName>
    </recommendedName>
</protein>
<evidence type="ECO:0000256" key="6">
    <source>
        <dbReference type="SAM" id="Phobius"/>
    </source>
</evidence>
<feature type="transmembrane region" description="Helical" evidence="6">
    <location>
        <begin position="288"/>
        <end position="306"/>
    </location>
</feature>
<sequence>MKVQALLTALTVLSSLAQANGASADEDFPQGVKRVPLRTHSLASPYLDDSLHSRWFDYGGDAVIRTDKYIRLTADRASQTGYVSSRLPLTMPSFEIEFEFKISGKGNLYGDGMAMWITKERDQMGPVFGGPDNFEGLGIFIDTYKNNRPGVTFPYVMAMVGDGKTRYSKEDDGKPNELAGCSARGLHNSQHATKARLIYVKDSFMRLDLEYKEPNKWTTCFKTAAPALPSVAYLGFSAETGELSENHDLISVDVSTLFLPSGQERTTGMGSRTSSDQRVRKEKKGGSWFWFFVKLGLIGGAAYVGYTRYIVYAKNKQQSSQGLF</sequence>
<dbReference type="AlphaFoldDB" id="A0A1E3Q0D2"/>
<dbReference type="GO" id="GO:0005537">
    <property type="term" value="F:D-mannose binding"/>
    <property type="evidence" value="ECO:0007669"/>
    <property type="project" value="TreeGrafter"/>
</dbReference>
<dbReference type="GO" id="GO:0005793">
    <property type="term" value="C:endoplasmic reticulum-Golgi intermediate compartment"/>
    <property type="evidence" value="ECO:0007669"/>
    <property type="project" value="TreeGrafter"/>
</dbReference>
<keyword evidence="4 6" id="KW-1133">Transmembrane helix</keyword>
<comment type="subcellular location">
    <subcellularLocation>
        <location evidence="1">Membrane</location>
        <topology evidence="1">Single-pass type I membrane protein</topology>
    </subcellularLocation>
</comment>
<keyword evidence="5 6" id="KW-0472">Membrane</keyword>
<dbReference type="InterPro" id="IPR051136">
    <property type="entry name" value="Intracellular_Lectin-GPT"/>
</dbReference>
<evidence type="ECO:0000313" key="10">
    <source>
        <dbReference type="Proteomes" id="UP000094385"/>
    </source>
</evidence>
<evidence type="ECO:0000256" key="2">
    <source>
        <dbReference type="ARBA" id="ARBA00022692"/>
    </source>
</evidence>
<feature type="signal peptide" evidence="7">
    <location>
        <begin position="1"/>
        <end position="24"/>
    </location>
</feature>
<evidence type="ECO:0000256" key="3">
    <source>
        <dbReference type="ARBA" id="ARBA00022729"/>
    </source>
</evidence>
<dbReference type="PANTHER" id="PTHR12223">
    <property type="entry name" value="VESICULAR MANNOSE-BINDING LECTIN"/>
    <property type="match status" value="1"/>
</dbReference>
<evidence type="ECO:0000256" key="7">
    <source>
        <dbReference type="SAM" id="SignalP"/>
    </source>
</evidence>
<dbReference type="STRING" id="675824.A0A1E3Q0D2"/>
<dbReference type="Pfam" id="PF03388">
    <property type="entry name" value="Lectin_leg-like"/>
    <property type="match status" value="1"/>
</dbReference>
<reference evidence="9 10" key="1">
    <citation type="journal article" date="2016" name="Proc. Natl. Acad. Sci. U.S.A.">
        <title>Comparative genomics of biotechnologically important yeasts.</title>
        <authorList>
            <person name="Riley R."/>
            <person name="Haridas S."/>
            <person name="Wolfe K.H."/>
            <person name="Lopes M.R."/>
            <person name="Hittinger C.T."/>
            <person name="Goeker M."/>
            <person name="Salamov A.A."/>
            <person name="Wisecaver J.H."/>
            <person name="Long T.M."/>
            <person name="Calvey C.H."/>
            <person name="Aerts A.L."/>
            <person name="Barry K.W."/>
            <person name="Choi C."/>
            <person name="Clum A."/>
            <person name="Coughlan A.Y."/>
            <person name="Deshpande S."/>
            <person name="Douglass A.P."/>
            <person name="Hanson S.J."/>
            <person name="Klenk H.-P."/>
            <person name="LaButti K.M."/>
            <person name="Lapidus A."/>
            <person name="Lindquist E.A."/>
            <person name="Lipzen A.M."/>
            <person name="Meier-Kolthoff J.P."/>
            <person name="Ohm R.A."/>
            <person name="Otillar R.P."/>
            <person name="Pangilinan J.L."/>
            <person name="Peng Y."/>
            <person name="Rokas A."/>
            <person name="Rosa C.A."/>
            <person name="Scheuner C."/>
            <person name="Sibirny A.A."/>
            <person name="Slot J.C."/>
            <person name="Stielow J.B."/>
            <person name="Sun H."/>
            <person name="Kurtzman C.P."/>
            <person name="Blackwell M."/>
            <person name="Grigoriev I.V."/>
            <person name="Jeffries T.W."/>
        </authorList>
    </citation>
    <scope>NUCLEOTIDE SEQUENCE [LARGE SCALE GENOMIC DNA]</scope>
    <source>
        <strain evidence="9 10">NRRL Y-11557</strain>
    </source>
</reference>
<dbReference type="GO" id="GO:0005789">
    <property type="term" value="C:endoplasmic reticulum membrane"/>
    <property type="evidence" value="ECO:0007669"/>
    <property type="project" value="TreeGrafter"/>
</dbReference>
<dbReference type="GO" id="GO:0006888">
    <property type="term" value="P:endoplasmic reticulum to Golgi vesicle-mediated transport"/>
    <property type="evidence" value="ECO:0007669"/>
    <property type="project" value="TreeGrafter"/>
</dbReference>
<evidence type="ECO:0000256" key="1">
    <source>
        <dbReference type="ARBA" id="ARBA00004479"/>
    </source>
</evidence>
<dbReference type="SUPFAM" id="SSF49899">
    <property type="entry name" value="Concanavalin A-like lectins/glucanases"/>
    <property type="match status" value="1"/>
</dbReference>
<name>A0A1E3Q0D2_LIPST</name>
<dbReference type="CDD" id="cd07308">
    <property type="entry name" value="lectin_leg-like"/>
    <property type="match status" value="1"/>
</dbReference>
<dbReference type="Gene3D" id="2.60.120.200">
    <property type="match status" value="1"/>
</dbReference>
<dbReference type="OrthoDB" id="270293at2759"/>